<feature type="transmembrane region" description="Helical" evidence="3">
    <location>
        <begin position="214"/>
        <end position="234"/>
    </location>
</feature>
<dbReference type="Gene3D" id="1.25.40.10">
    <property type="entry name" value="Tetratricopeptide repeat domain"/>
    <property type="match status" value="1"/>
</dbReference>
<evidence type="ECO:0000313" key="5">
    <source>
        <dbReference type="EMBL" id="KDN30213.1"/>
    </source>
</evidence>
<dbReference type="EMBL" id="JFFR01000002">
    <property type="protein sequence ID" value="KDN30213.1"/>
    <property type="molecule type" value="Genomic_DNA"/>
</dbReference>
<dbReference type="InterPro" id="IPR036869">
    <property type="entry name" value="J_dom_sf"/>
</dbReference>
<dbReference type="Proteomes" id="UP000027219">
    <property type="component" value="Unassembled WGS sequence"/>
</dbReference>
<evidence type="ECO:0000313" key="6">
    <source>
        <dbReference type="Proteomes" id="UP000027219"/>
    </source>
</evidence>
<feature type="compositionally biased region" description="Low complexity" evidence="2">
    <location>
        <begin position="183"/>
        <end position="199"/>
    </location>
</feature>
<dbReference type="AlphaFoldDB" id="A0A066V0Y9"/>
<sequence>MLHKLTLIPLLFCLLSAQSFAEITQQELTQLQEKANQGNSEDEFRLAQTYLNEPSIKNEEEAFYWFSQAAEQGHQQAQLQTADMLVKGQGTQKDINAAALWYTQLAIEGNHQAAFNLGELYEQETESFDALDQAELWYRLASSQLPQAQQAYERVLQAQFNQRRSQQVSSFKALDEQYSEQATTQLTNSSSMTTSQTTQPAFQASQQSKTSHNLIIGLAIVITLLLGITGFLVAKLRKNNQTKTEDINREQIKLKDIQLKQQKHQIATLYKELKKRQSSKSNHNLQLACAVFGYKISAIPEQKKIKIRYKQLSKIYHPDGQGSDEEMKRLNAALKTILQNVTKT</sequence>
<dbReference type="SUPFAM" id="SSF81901">
    <property type="entry name" value="HCP-like"/>
    <property type="match status" value="1"/>
</dbReference>
<feature type="chain" id="PRO_5001627779" evidence="4">
    <location>
        <begin position="22"/>
        <end position="344"/>
    </location>
</feature>
<evidence type="ECO:0000256" key="3">
    <source>
        <dbReference type="SAM" id="Phobius"/>
    </source>
</evidence>
<dbReference type="SMART" id="SM00671">
    <property type="entry name" value="SEL1"/>
    <property type="match status" value="3"/>
</dbReference>
<evidence type="ECO:0000256" key="4">
    <source>
        <dbReference type="SAM" id="SignalP"/>
    </source>
</evidence>
<name>A0A066V0Y9_9VIBR</name>
<keyword evidence="3" id="KW-0812">Transmembrane</keyword>
<dbReference type="SUPFAM" id="SSF46565">
    <property type="entry name" value="Chaperone J-domain"/>
    <property type="match status" value="1"/>
</dbReference>
<organism evidence="5 6">
    <name type="scientific">Vibrio fortis</name>
    <dbReference type="NCBI Taxonomy" id="212667"/>
    <lineage>
        <taxon>Bacteria</taxon>
        <taxon>Pseudomonadati</taxon>
        <taxon>Pseudomonadota</taxon>
        <taxon>Gammaproteobacteria</taxon>
        <taxon>Vibrionales</taxon>
        <taxon>Vibrionaceae</taxon>
        <taxon>Vibrio</taxon>
    </lineage>
</organism>
<gene>
    <name evidence="5" type="ORF">VFDL14_05650</name>
</gene>
<comment type="caution">
    <text evidence="5">The sequence shown here is derived from an EMBL/GenBank/DDBJ whole genome shotgun (WGS) entry which is preliminary data.</text>
</comment>
<dbReference type="Gene3D" id="1.10.287.110">
    <property type="entry name" value="DnaJ domain"/>
    <property type="match status" value="1"/>
</dbReference>
<dbReference type="PANTHER" id="PTHR45011">
    <property type="entry name" value="DAP3-BINDING CELL DEATH ENHANCER 1"/>
    <property type="match status" value="1"/>
</dbReference>
<dbReference type="OrthoDB" id="5906522at2"/>
<accession>A0A066V0Y9</accession>
<dbReference type="Pfam" id="PF08238">
    <property type="entry name" value="Sel1"/>
    <property type="match status" value="3"/>
</dbReference>
<feature type="signal peptide" evidence="4">
    <location>
        <begin position="1"/>
        <end position="21"/>
    </location>
</feature>
<evidence type="ECO:0000256" key="1">
    <source>
        <dbReference type="ARBA" id="ARBA00023186"/>
    </source>
</evidence>
<dbReference type="RefSeq" id="WP_050487311.1">
    <property type="nucleotide sequence ID" value="NZ_JFFR01000002.1"/>
</dbReference>
<evidence type="ECO:0000256" key="2">
    <source>
        <dbReference type="SAM" id="MobiDB-lite"/>
    </source>
</evidence>
<keyword evidence="4" id="KW-0732">Signal</keyword>
<keyword evidence="1" id="KW-0143">Chaperone</keyword>
<feature type="region of interest" description="Disordered" evidence="2">
    <location>
        <begin position="182"/>
        <end position="204"/>
    </location>
</feature>
<dbReference type="PANTHER" id="PTHR45011:SF1">
    <property type="entry name" value="DAP3-BINDING CELL DEATH ENHANCER 1"/>
    <property type="match status" value="1"/>
</dbReference>
<protein>
    <submittedName>
        <fullName evidence="5">Molecular chaperone DnaJ</fullName>
    </submittedName>
</protein>
<proteinExistence type="predicted"/>
<keyword evidence="6" id="KW-1185">Reference proteome</keyword>
<dbReference type="STRING" id="212667.VFDL14_05650"/>
<reference evidence="5 6" key="1">
    <citation type="submission" date="2014-02" db="EMBL/GenBank/DDBJ databases">
        <title>Vibrio fortis Dalian14 Genome Sequencing.</title>
        <authorList>
            <person name="Wang Y."/>
            <person name="Song L."/>
            <person name="Liu G."/>
            <person name="Ding J."/>
        </authorList>
    </citation>
    <scope>NUCLEOTIDE SEQUENCE [LARGE SCALE GENOMIC DNA]</scope>
    <source>
        <strain evidence="5 6">Dalian14</strain>
    </source>
</reference>
<dbReference type="InterPro" id="IPR052748">
    <property type="entry name" value="ISR_Activator"/>
</dbReference>
<dbReference type="InterPro" id="IPR006597">
    <property type="entry name" value="Sel1-like"/>
</dbReference>
<keyword evidence="3" id="KW-1133">Transmembrane helix</keyword>
<keyword evidence="3" id="KW-0472">Membrane</keyword>
<dbReference type="InterPro" id="IPR011990">
    <property type="entry name" value="TPR-like_helical_dom_sf"/>
</dbReference>